<feature type="domain" description="Schlafen group 3-like DNA/RNA helicase" evidence="5">
    <location>
        <begin position="606"/>
        <end position="693"/>
    </location>
</feature>
<evidence type="ECO:0000313" key="8">
    <source>
        <dbReference type="Proteomes" id="UP001652627"/>
    </source>
</evidence>
<keyword evidence="3" id="KW-0067">ATP-binding</keyword>
<dbReference type="InterPro" id="IPR038461">
    <property type="entry name" value="Schlafen_AlbA_2_dom_sf"/>
</dbReference>
<evidence type="ECO:0000259" key="6">
    <source>
        <dbReference type="Pfam" id="PF17057"/>
    </source>
</evidence>
<keyword evidence="8" id="KW-1185">Reference proteome</keyword>
<dbReference type="Pfam" id="PF17057">
    <property type="entry name" value="B3R"/>
    <property type="match status" value="1"/>
</dbReference>
<dbReference type="InterPro" id="IPR048729">
    <property type="entry name" value="SLFN_GTPase-like"/>
</dbReference>
<dbReference type="Pfam" id="PF04326">
    <property type="entry name" value="SLFN_AlbA_2"/>
    <property type="match status" value="1"/>
</dbReference>
<feature type="domain" description="Schlafen GTPase-like" evidence="7">
    <location>
        <begin position="414"/>
        <end position="551"/>
    </location>
</feature>
<dbReference type="PANTHER" id="PTHR12155:SF30">
    <property type="entry name" value="PROTEIN SLFN14"/>
    <property type="match status" value="1"/>
</dbReference>
<accession>A0ABM4FKZ8</accession>
<dbReference type="RefSeq" id="XP_067165624.1">
    <property type="nucleotide sequence ID" value="XM_067309523.1"/>
</dbReference>
<dbReference type="Pfam" id="PF09848">
    <property type="entry name" value="SLFN-g3_helicase"/>
    <property type="match status" value="1"/>
</dbReference>
<dbReference type="Gene3D" id="3.30.950.30">
    <property type="entry name" value="Schlafen, AAA domain"/>
    <property type="match status" value="1"/>
</dbReference>
<evidence type="ECO:0000259" key="7">
    <source>
        <dbReference type="Pfam" id="PF21026"/>
    </source>
</evidence>
<dbReference type="Gene3D" id="3.40.50.300">
    <property type="entry name" value="P-loop containing nucleotide triphosphate hydrolases"/>
    <property type="match status" value="1"/>
</dbReference>
<evidence type="ECO:0000256" key="2">
    <source>
        <dbReference type="ARBA" id="ARBA00022741"/>
    </source>
</evidence>
<dbReference type="InterPro" id="IPR007421">
    <property type="entry name" value="Schlafen_AlbA_2_dom"/>
</dbReference>
<organism evidence="8 9">
    <name type="scientific">Apteryx mantelli</name>
    <name type="common">North Island brown kiwi</name>
    <dbReference type="NCBI Taxonomy" id="2696672"/>
    <lineage>
        <taxon>Eukaryota</taxon>
        <taxon>Metazoa</taxon>
        <taxon>Chordata</taxon>
        <taxon>Craniata</taxon>
        <taxon>Vertebrata</taxon>
        <taxon>Euteleostomi</taxon>
        <taxon>Archelosauria</taxon>
        <taxon>Archosauria</taxon>
        <taxon>Dinosauria</taxon>
        <taxon>Saurischia</taxon>
        <taxon>Theropoda</taxon>
        <taxon>Coelurosauria</taxon>
        <taxon>Aves</taxon>
        <taxon>Palaeognathae</taxon>
        <taxon>Apterygiformes</taxon>
        <taxon>Apterygidae</taxon>
        <taxon>Apteryx</taxon>
    </lineage>
</organism>
<protein>
    <submittedName>
        <fullName evidence="9">Schlafen family member 13-like</fullName>
    </submittedName>
</protein>
<evidence type="ECO:0000256" key="3">
    <source>
        <dbReference type="ARBA" id="ARBA00022840"/>
    </source>
</evidence>
<evidence type="ECO:0000256" key="1">
    <source>
        <dbReference type="ARBA" id="ARBA00010114"/>
    </source>
</evidence>
<dbReference type="Proteomes" id="UP001652627">
    <property type="component" value="Chromosome 22"/>
</dbReference>
<dbReference type="PANTHER" id="PTHR12155">
    <property type="entry name" value="SCHLAFEN"/>
    <property type="match status" value="1"/>
</dbReference>
<feature type="domain" description="Schlafen AlbA-2" evidence="4">
    <location>
        <begin position="217"/>
        <end position="336"/>
    </location>
</feature>
<proteinExistence type="inferred from homology"/>
<dbReference type="InterPro" id="IPR027417">
    <property type="entry name" value="P-loop_NTPase"/>
</dbReference>
<comment type="similarity">
    <text evidence="1">Belongs to the Schlafen family. Subgroup III subfamily.</text>
</comment>
<feature type="domain" description="Poxin-Schlafen/Schlafen-like N-terminal" evidence="6">
    <location>
        <begin position="97"/>
        <end position="215"/>
    </location>
</feature>
<name>A0ABM4FKZ8_9AVES</name>
<evidence type="ECO:0000313" key="9">
    <source>
        <dbReference type="RefSeq" id="XP_067165624.1"/>
    </source>
</evidence>
<dbReference type="GeneID" id="106497312"/>
<dbReference type="InterPro" id="IPR031450">
    <property type="entry name" value="Poxin-SLFN/SLFN_N"/>
</dbReference>
<dbReference type="SUPFAM" id="SSF52540">
    <property type="entry name" value="P-loop containing nucleoside triphosphate hydrolases"/>
    <property type="match status" value="1"/>
</dbReference>
<dbReference type="Pfam" id="PF21026">
    <property type="entry name" value="SLFN_GTPase-like"/>
    <property type="match status" value="1"/>
</dbReference>
<evidence type="ECO:0000259" key="4">
    <source>
        <dbReference type="Pfam" id="PF04326"/>
    </source>
</evidence>
<dbReference type="InterPro" id="IPR029684">
    <property type="entry name" value="Schlafen"/>
</dbReference>
<gene>
    <name evidence="9" type="primary">LOC106497312</name>
</gene>
<evidence type="ECO:0000259" key="5">
    <source>
        <dbReference type="Pfam" id="PF09848"/>
    </source>
</evidence>
<reference evidence="9" key="1">
    <citation type="submission" date="2025-08" db="UniProtKB">
        <authorList>
            <consortium name="RefSeq"/>
        </authorList>
    </citation>
    <scope>IDENTIFICATION</scope>
    <source>
        <tissue evidence="9">Blood</tissue>
    </source>
</reference>
<sequence length="917" mass="104777">MALEENQQQQAWVDFATWYPEVVVQVGKICFGEKSRKKISKKLRQDQKYNVTCAVCALLNSGGGVVKADIANENYNFERDGIGLDIEETFRSLLLSPDLAKYLDFKQQDNYLLIFIKTWSSEKSSLNSSTAKPRICSLTSGLYAKCGASLSHLTPTEAFGFLEEKQDEARRELSTGPTAKKRKIRDVEGIKDIINNTVAELFNRDQLQHGETLNFTESGDVEFKHYSTEKFLTRVKEILPQYISGFANTRGGYLWIGVDDDRRVQGFSSSDEDLKKLSHEINSVRDKLTLFHFCNNKKGHNVTYEHKILKVYNEPGEHCGYVCAVKIEPFTCAAFSEDPDSWLVDGGSIKRLKAAKWASWMTSTDPDLSQFSDTFKLELSLTEGPPLARSVYSHQGLDSIDDLHKQLFPVKSHSITYTPEKLREDLLQEYPGLANLLEEQLKELSAGVLIFSRSWAVEVGLPDNPFIICDVLLIAQGRPPTLYTVCKCPITKCLFDYSRCTAWRLKQKLVNTGGYIHKLCIIPKLLTLLPEINCEKERNLNIQEMYPQNYSVINSDNLNALLCALTVVLLNFRSFLSDQLGFEFFNLLTVKQYQLLSENLHKTKKLYVYGLPGTGKTVVALKIIEKIRNVFQCAQDEVLYICENQPLRDFVRQKNICHAVTRVKFLTKSFDEVKHIIIDEAQNFQDGNGDWYNKALTLTSSQHLPKPGILWIFLDYLQTSHCFPTGLPPVQWHDPVESLTKVVRNANSIYCYVKETMEDIVKNSILNIPKERLEELLCKATCAHAVQGCIRKESKLDKYEIAKYVVEHCHRYLKMGYAEKDIAILCYRDEEVRAYSQILKSQMKKSKLNMSLTKMEGGLEMHAVLDSIRRFSGLERSIVFGIIPVPIPSQEEIFRNILVCVASRANLQLHLLFEQWF</sequence>
<keyword evidence="2" id="KW-0547">Nucleotide-binding</keyword>
<dbReference type="InterPro" id="IPR018647">
    <property type="entry name" value="SLFN_3-like_DNA/RNA_helicase"/>
</dbReference>